<evidence type="ECO:0000256" key="3">
    <source>
        <dbReference type="ARBA" id="ARBA00023163"/>
    </source>
</evidence>
<dbReference type="InterPro" id="IPR000792">
    <property type="entry name" value="Tscrpt_reg_LuxR_C"/>
</dbReference>
<proteinExistence type="predicted"/>
<evidence type="ECO:0000256" key="2">
    <source>
        <dbReference type="ARBA" id="ARBA00023125"/>
    </source>
</evidence>
<evidence type="ECO:0000259" key="4">
    <source>
        <dbReference type="PROSITE" id="PS50043"/>
    </source>
</evidence>
<keyword evidence="6" id="KW-1185">Reference proteome</keyword>
<dbReference type="CDD" id="cd06170">
    <property type="entry name" value="LuxR_C_like"/>
    <property type="match status" value="1"/>
</dbReference>
<comment type="caution">
    <text evidence="5">The sequence shown here is derived from an EMBL/GenBank/DDBJ whole genome shotgun (WGS) entry which is preliminary data.</text>
</comment>
<evidence type="ECO:0000313" key="5">
    <source>
        <dbReference type="EMBL" id="MCG2588204.1"/>
    </source>
</evidence>
<dbReference type="SUPFAM" id="SSF46894">
    <property type="entry name" value="C-terminal effector domain of the bipartite response regulators"/>
    <property type="match status" value="1"/>
</dbReference>
<protein>
    <submittedName>
        <fullName evidence="5">Helix-turn-helix transcriptional regulator</fullName>
    </submittedName>
</protein>
<dbReference type="PANTHER" id="PTHR44688:SF16">
    <property type="entry name" value="DNA-BINDING TRANSCRIPTIONAL ACTIVATOR DEVR_DOSR"/>
    <property type="match status" value="1"/>
</dbReference>
<keyword evidence="2" id="KW-0238">DNA-binding</keyword>
<name>A0ABS9KBH7_9BACT</name>
<dbReference type="PRINTS" id="PR00038">
    <property type="entry name" value="HTHLUXR"/>
</dbReference>
<sequence>MSRRESEVLQKVAEGKTNREIAEEFCLSVRTIENTRARICKKLDLKGRGSLKKWTDTYYKEQID</sequence>
<evidence type="ECO:0000256" key="1">
    <source>
        <dbReference type="ARBA" id="ARBA00023015"/>
    </source>
</evidence>
<keyword evidence="1" id="KW-0805">Transcription regulation</keyword>
<dbReference type="SMART" id="SM00421">
    <property type="entry name" value="HTH_LUXR"/>
    <property type="match status" value="1"/>
</dbReference>
<reference evidence="5" key="2">
    <citation type="submission" date="2024-05" db="EMBL/GenBank/DDBJ databases">
        <title>Rhodohalobacter halophilus gen. nov., sp. nov., a moderately halophilic member of the family Balneolaceae.</title>
        <authorList>
            <person name="Xia J."/>
        </authorList>
    </citation>
    <scope>NUCLEOTIDE SEQUENCE</scope>
    <source>
        <strain evidence="5">WB101</strain>
    </source>
</reference>
<keyword evidence="3" id="KW-0804">Transcription</keyword>
<dbReference type="Proteomes" id="UP001165366">
    <property type="component" value="Unassembled WGS sequence"/>
</dbReference>
<gene>
    <name evidence="5" type="ORF">L6773_06475</name>
</gene>
<dbReference type="Pfam" id="PF00196">
    <property type="entry name" value="GerE"/>
    <property type="match status" value="1"/>
</dbReference>
<dbReference type="InterPro" id="IPR036388">
    <property type="entry name" value="WH-like_DNA-bd_sf"/>
</dbReference>
<reference evidence="5" key="1">
    <citation type="submission" date="2022-01" db="EMBL/GenBank/DDBJ databases">
        <authorList>
            <person name="Wang Y."/>
        </authorList>
    </citation>
    <scope>NUCLEOTIDE SEQUENCE</scope>
    <source>
        <strain evidence="5">WB101</strain>
    </source>
</reference>
<dbReference type="EMBL" id="JAKLWS010000006">
    <property type="protein sequence ID" value="MCG2588204.1"/>
    <property type="molecule type" value="Genomic_DNA"/>
</dbReference>
<dbReference type="PANTHER" id="PTHR44688">
    <property type="entry name" value="DNA-BINDING TRANSCRIPTIONAL ACTIVATOR DEVR_DOSR"/>
    <property type="match status" value="1"/>
</dbReference>
<dbReference type="PROSITE" id="PS50043">
    <property type="entry name" value="HTH_LUXR_2"/>
    <property type="match status" value="1"/>
</dbReference>
<feature type="domain" description="HTH luxR-type" evidence="4">
    <location>
        <begin position="1"/>
        <end position="59"/>
    </location>
</feature>
<evidence type="ECO:0000313" key="6">
    <source>
        <dbReference type="Proteomes" id="UP001165366"/>
    </source>
</evidence>
<organism evidence="5 6">
    <name type="scientific">Rhodohalobacter sulfatireducens</name>
    <dbReference type="NCBI Taxonomy" id="2911366"/>
    <lineage>
        <taxon>Bacteria</taxon>
        <taxon>Pseudomonadati</taxon>
        <taxon>Balneolota</taxon>
        <taxon>Balneolia</taxon>
        <taxon>Balneolales</taxon>
        <taxon>Balneolaceae</taxon>
        <taxon>Rhodohalobacter</taxon>
    </lineage>
</organism>
<dbReference type="InterPro" id="IPR016032">
    <property type="entry name" value="Sig_transdc_resp-reg_C-effctor"/>
</dbReference>
<dbReference type="Gene3D" id="1.10.10.10">
    <property type="entry name" value="Winged helix-like DNA-binding domain superfamily/Winged helix DNA-binding domain"/>
    <property type="match status" value="1"/>
</dbReference>
<accession>A0ABS9KBH7</accession>